<dbReference type="CDD" id="cd24155">
    <property type="entry name" value="NUDIX_ADPRase"/>
    <property type="match status" value="1"/>
</dbReference>
<dbReference type="Gene3D" id="3.10.490.10">
    <property type="entry name" value="Gamma-glutamyl cyclotransferase-like"/>
    <property type="match status" value="1"/>
</dbReference>
<dbReference type="PROSITE" id="PS51462">
    <property type="entry name" value="NUDIX"/>
    <property type="match status" value="1"/>
</dbReference>
<keyword evidence="2" id="KW-0378">Hydrolase</keyword>
<proteinExistence type="predicted"/>
<evidence type="ECO:0000256" key="2">
    <source>
        <dbReference type="ARBA" id="ARBA00022801"/>
    </source>
</evidence>
<sequence length="379" mass="41596">MTALFVYGTLRHLPLLEMVVGHPVDARQLEQAVLPDHLARWAQGQAFPILVPETGAQANGLLLTGLGDADMARLNFYEGGFGYHLALRRVHTQTGVTEAQVWFADAGLWQPADAFDLTDWQARWGAINVAAASEMMDYFGHRDPTEIARMYPMIHARAASNVAARLAGPQTDPALPGSGMTRADVTPQGLARPYADFFAVEEHHLSFRRFDGTQSPVVKRAVFVAADAAILLPYDPVRDSVLLIEQFRAGPYARGDLSPWPLEPVAGRVDPGETPEQAAHREAGEEAGLVLRHLERVSSSYPSPGSTSEFFHIFVGLCDLGDRSADLGGVETEDEDIRSHILSFARFQDLLDRDLLTVGPLVLAGHWLARHRARLRAMP</sequence>
<dbReference type="Pfam" id="PF06094">
    <property type="entry name" value="GGACT"/>
    <property type="match status" value="1"/>
</dbReference>
<evidence type="ECO:0000313" key="5">
    <source>
        <dbReference type="Proteomes" id="UP001597151"/>
    </source>
</evidence>
<reference evidence="5" key="1">
    <citation type="journal article" date="2019" name="Int. J. Syst. Evol. Microbiol.">
        <title>The Global Catalogue of Microorganisms (GCM) 10K type strain sequencing project: providing services to taxonomists for standard genome sequencing and annotation.</title>
        <authorList>
            <consortium name="The Broad Institute Genomics Platform"/>
            <consortium name="The Broad Institute Genome Sequencing Center for Infectious Disease"/>
            <person name="Wu L."/>
            <person name="Ma J."/>
        </authorList>
    </citation>
    <scope>NUCLEOTIDE SEQUENCE [LARGE SCALE GENOMIC DNA]</scope>
    <source>
        <strain evidence="5">CCUG 55328</strain>
    </source>
</reference>
<feature type="domain" description="Nudix hydrolase" evidence="3">
    <location>
        <begin position="224"/>
        <end position="364"/>
    </location>
</feature>
<dbReference type="InterPro" id="IPR004385">
    <property type="entry name" value="NDP_pyrophosphatase"/>
</dbReference>
<evidence type="ECO:0000259" key="3">
    <source>
        <dbReference type="PROSITE" id="PS51462"/>
    </source>
</evidence>
<name>A0ABW3TH94_9RHOB</name>
<dbReference type="InterPro" id="IPR020084">
    <property type="entry name" value="NUDIX_hydrolase_CS"/>
</dbReference>
<evidence type="ECO:0000256" key="1">
    <source>
        <dbReference type="ARBA" id="ARBA00001946"/>
    </source>
</evidence>
<dbReference type="InterPro" id="IPR000086">
    <property type="entry name" value="NUDIX_hydrolase_dom"/>
</dbReference>
<dbReference type="SUPFAM" id="SSF55811">
    <property type="entry name" value="Nudix"/>
    <property type="match status" value="1"/>
</dbReference>
<dbReference type="InterPro" id="IPR036568">
    <property type="entry name" value="GGCT-like_sf"/>
</dbReference>
<dbReference type="InterPro" id="IPR013024">
    <property type="entry name" value="GGCT-like"/>
</dbReference>
<evidence type="ECO:0000313" key="4">
    <source>
        <dbReference type="EMBL" id="MFD1196548.1"/>
    </source>
</evidence>
<comment type="cofactor">
    <cofactor evidence="1">
        <name>Mg(2+)</name>
        <dbReference type="ChEBI" id="CHEBI:18420"/>
    </cofactor>
</comment>
<dbReference type="PROSITE" id="PS00893">
    <property type="entry name" value="NUDIX_BOX"/>
    <property type="match status" value="1"/>
</dbReference>
<keyword evidence="5" id="KW-1185">Reference proteome</keyword>
<dbReference type="InterPro" id="IPR015797">
    <property type="entry name" value="NUDIX_hydrolase-like_dom_sf"/>
</dbReference>
<accession>A0ABW3TH94</accession>
<dbReference type="NCBIfam" id="TIGR00052">
    <property type="entry name" value="nudix-type nucleoside diphosphatase, YffH/AdpP family"/>
    <property type="match status" value="1"/>
</dbReference>
<organism evidence="4 5">
    <name type="scientific">Seohaeicola saemankumensis</name>
    <dbReference type="NCBI Taxonomy" id="481181"/>
    <lineage>
        <taxon>Bacteria</taxon>
        <taxon>Pseudomonadati</taxon>
        <taxon>Pseudomonadota</taxon>
        <taxon>Alphaproteobacteria</taxon>
        <taxon>Rhodobacterales</taxon>
        <taxon>Roseobacteraceae</taxon>
        <taxon>Seohaeicola</taxon>
    </lineage>
</organism>
<dbReference type="EMBL" id="JBHTKR010000008">
    <property type="protein sequence ID" value="MFD1196548.1"/>
    <property type="molecule type" value="Genomic_DNA"/>
</dbReference>
<dbReference type="RefSeq" id="WP_380794772.1">
    <property type="nucleotide sequence ID" value="NZ_JBHTKR010000008.1"/>
</dbReference>
<gene>
    <name evidence="4" type="ORF">ACFQ3C_17915</name>
</gene>
<protein>
    <submittedName>
        <fullName evidence="4">NUDIX domain-containing protein</fullName>
    </submittedName>
</protein>
<dbReference type="InterPro" id="IPR009288">
    <property type="entry name" value="AIG2-like_dom"/>
</dbReference>
<dbReference type="Proteomes" id="UP001597151">
    <property type="component" value="Unassembled WGS sequence"/>
</dbReference>
<comment type="caution">
    <text evidence="4">The sequence shown here is derived from an EMBL/GenBank/DDBJ whole genome shotgun (WGS) entry which is preliminary data.</text>
</comment>
<dbReference type="Gene3D" id="3.90.79.10">
    <property type="entry name" value="Nucleoside Triphosphate Pyrophosphohydrolase"/>
    <property type="match status" value="1"/>
</dbReference>
<dbReference type="Pfam" id="PF00293">
    <property type="entry name" value="NUDIX"/>
    <property type="match status" value="1"/>
</dbReference>
<dbReference type="CDD" id="cd06661">
    <property type="entry name" value="GGCT_like"/>
    <property type="match status" value="1"/>
</dbReference>
<dbReference type="SUPFAM" id="SSF110857">
    <property type="entry name" value="Gamma-glutamyl cyclotransferase-like"/>
    <property type="match status" value="1"/>
</dbReference>